<keyword evidence="1" id="KW-1133">Transmembrane helix</keyword>
<dbReference type="EMBL" id="JAWDIQ010000001">
    <property type="protein sequence ID" value="MDY0408403.1"/>
    <property type="molecule type" value="Genomic_DNA"/>
</dbReference>
<evidence type="ECO:0000313" key="3">
    <source>
        <dbReference type="Proteomes" id="UP001275315"/>
    </source>
</evidence>
<dbReference type="InterPro" id="IPR014245">
    <property type="entry name" value="Spore_III_AF"/>
</dbReference>
<feature type="transmembrane region" description="Helical" evidence="1">
    <location>
        <begin position="36"/>
        <end position="54"/>
    </location>
</feature>
<gene>
    <name evidence="2" type="primary">spoIIIAF</name>
    <name evidence="2" type="ORF">RWD45_07325</name>
</gene>
<evidence type="ECO:0000313" key="2">
    <source>
        <dbReference type="EMBL" id="MDY0408403.1"/>
    </source>
</evidence>
<keyword evidence="3" id="KW-1185">Reference proteome</keyword>
<organism evidence="2 3">
    <name type="scientific">Paracerasibacillus soli</name>
    <dbReference type="NCBI Taxonomy" id="480284"/>
    <lineage>
        <taxon>Bacteria</taxon>
        <taxon>Bacillati</taxon>
        <taxon>Bacillota</taxon>
        <taxon>Bacilli</taxon>
        <taxon>Bacillales</taxon>
        <taxon>Bacillaceae</taxon>
        <taxon>Paracerasibacillus</taxon>
    </lineage>
</organism>
<keyword evidence="1" id="KW-0472">Membrane</keyword>
<dbReference type="Proteomes" id="UP001275315">
    <property type="component" value="Unassembled WGS sequence"/>
</dbReference>
<evidence type="ECO:0000256" key="1">
    <source>
        <dbReference type="SAM" id="Phobius"/>
    </source>
</evidence>
<reference evidence="2 3" key="1">
    <citation type="submission" date="2023-10" db="EMBL/GenBank/DDBJ databases">
        <title>Virgibacillus soli CC-YMP-6 genome.</title>
        <authorList>
            <person name="Miliotis G."/>
            <person name="Sengupta P."/>
            <person name="Hameed A."/>
            <person name="Chuvochina M."/>
            <person name="Mcdonagh F."/>
            <person name="Simpson A.C."/>
            <person name="Singh N.K."/>
            <person name="Rekha P.D."/>
            <person name="Raman K."/>
            <person name="Hugenholtz P."/>
            <person name="Venkateswaran K."/>
        </authorList>
    </citation>
    <scope>NUCLEOTIDE SEQUENCE [LARGE SCALE GENOMIC DNA]</scope>
    <source>
        <strain evidence="2 3">CC-YMP-6</strain>
    </source>
</reference>
<dbReference type="RefSeq" id="WP_320379140.1">
    <property type="nucleotide sequence ID" value="NZ_JAWDIQ010000001.1"/>
</dbReference>
<dbReference type="Pfam" id="PF09581">
    <property type="entry name" value="Spore_III_AF"/>
    <property type="match status" value="1"/>
</dbReference>
<proteinExistence type="predicted"/>
<comment type="caution">
    <text evidence="2">The sequence shown here is derived from an EMBL/GenBank/DDBJ whole genome shotgun (WGS) entry which is preliminary data.</text>
</comment>
<sequence length="208" mass="23901">MDLLIQWVTQIIIFLLIATLVDLIIPQNAMKKYIKLVVGLTLVLIFLKPIFHLFQFDIKSEINATSTQHLDELEGTLALENLIENQKRDIESTQHAYILEQMAVQLKEIANPSLIEEHQIEITEITFTFLLEEQYTFENLEEVIVYVQEARDGEGVIYAVDDIVIDTSEPSNSETATEEDVDDIVDFLTEKWQLDDKKLMIRWGGGSS</sequence>
<protein>
    <submittedName>
        <fullName evidence="2">Stage III sporulation protein AF</fullName>
    </submittedName>
</protein>
<dbReference type="NCBIfam" id="TIGR02896">
    <property type="entry name" value="spore_III_AF"/>
    <property type="match status" value="1"/>
</dbReference>
<accession>A0ABU5CPX2</accession>
<name>A0ABU5CPX2_9BACI</name>
<keyword evidence="1" id="KW-0812">Transmembrane</keyword>
<feature type="transmembrane region" description="Helical" evidence="1">
    <location>
        <begin position="6"/>
        <end position="24"/>
    </location>
</feature>